<dbReference type="PANTHER" id="PTHR21152:SF40">
    <property type="entry name" value="ALANINE--GLYOXYLATE AMINOTRANSFERASE"/>
    <property type="match status" value="1"/>
</dbReference>
<feature type="modified residue" description="N6-(pyridoxal phosphate)lysine" evidence="7">
    <location>
        <position position="197"/>
    </location>
</feature>
<evidence type="ECO:0000313" key="12">
    <source>
        <dbReference type="Proteomes" id="UP000184432"/>
    </source>
</evidence>
<dbReference type="PROSITE" id="PS00595">
    <property type="entry name" value="AA_TRANSFER_CLASS_5"/>
    <property type="match status" value="1"/>
</dbReference>
<dbReference type="InterPro" id="IPR020578">
    <property type="entry name" value="Aminotrans_V_PyrdxlP_BS"/>
</dbReference>
<evidence type="ECO:0000256" key="8">
    <source>
        <dbReference type="RuleBase" id="RU004075"/>
    </source>
</evidence>
<dbReference type="PIRSF" id="PIRSF000524">
    <property type="entry name" value="SPT"/>
    <property type="match status" value="1"/>
</dbReference>
<evidence type="ECO:0000256" key="9">
    <source>
        <dbReference type="RuleBase" id="RU004504"/>
    </source>
</evidence>
<feature type="binding site" evidence="6">
    <location>
        <position position="345"/>
    </location>
    <ligand>
        <name>substrate</name>
    </ligand>
</feature>
<protein>
    <submittedName>
        <fullName evidence="11">Alanine-glyoxylate aminotransferase apoenzyme</fullName>
    </submittedName>
</protein>
<comment type="similarity">
    <text evidence="2 8">Belongs to the class-V pyridoxal-phosphate-dependent aminotransferase family.</text>
</comment>
<dbReference type="InterPro" id="IPR015424">
    <property type="entry name" value="PyrdxlP-dep_Trfase"/>
</dbReference>
<comment type="cofactor">
    <cofactor evidence="1 7 9">
        <name>pyridoxal 5'-phosphate</name>
        <dbReference type="ChEBI" id="CHEBI:597326"/>
    </cofactor>
</comment>
<dbReference type="GO" id="GO:0004760">
    <property type="term" value="F:L-serine-pyruvate transaminase activity"/>
    <property type="evidence" value="ECO:0007669"/>
    <property type="project" value="TreeGrafter"/>
</dbReference>
<proteinExistence type="inferred from homology"/>
<accession>A0A1M6D0F7</accession>
<name>A0A1M6D0F7_9FLAO</name>
<dbReference type="Gene3D" id="3.90.1150.10">
    <property type="entry name" value="Aspartate Aminotransferase, domain 1"/>
    <property type="match status" value="1"/>
</dbReference>
<dbReference type="Gene3D" id="3.40.640.10">
    <property type="entry name" value="Type I PLP-dependent aspartate aminotransferase-like (Major domain)"/>
    <property type="match status" value="1"/>
</dbReference>
<gene>
    <name evidence="11" type="ORF">SAMN04488508_102377</name>
</gene>
<keyword evidence="4 11" id="KW-0808">Transferase</keyword>
<feature type="domain" description="Aminotransferase class V" evidence="10">
    <location>
        <begin position="34"/>
        <end position="335"/>
    </location>
</feature>
<evidence type="ECO:0000256" key="4">
    <source>
        <dbReference type="ARBA" id="ARBA00022679"/>
    </source>
</evidence>
<dbReference type="STRING" id="570521.SAMN04488508_102377"/>
<evidence type="ECO:0000313" key="11">
    <source>
        <dbReference type="EMBL" id="SHI66795.1"/>
    </source>
</evidence>
<dbReference type="InterPro" id="IPR024169">
    <property type="entry name" value="SP_NH2Trfase/AEP_transaminase"/>
</dbReference>
<evidence type="ECO:0000256" key="5">
    <source>
        <dbReference type="ARBA" id="ARBA00022898"/>
    </source>
</evidence>
<dbReference type="Proteomes" id="UP000184432">
    <property type="component" value="Unassembled WGS sequence"/>
</dbReference>
<keyword evidence="12" id="KW-1185">Reference proteome</keyword>
<dbReference type="OrthoDB" id="389074at2"/>
<dbReference type="PANTHER" id="PTHR21152">
    <property type="entry name" value="AMINOTRANSFERASE CLASS V"/>
    <property type="match status" value="1"/>
</dbReference>
<evidence type="ECO:0000256" key="2">
    <source>
        <dbReference type="ARBA" id="ARBA00009236"/>
    </source>
</evidence>
<dbReference type="CDD" id="cd06451">
    <property type="entry name" value="AGAT_like"/>
    <property type="match status" value="1"/>
</dbReference>
<evidence type="ECO:0000256" key="6">
    <source>
        <dbReference type="PIRSR" id="PIRSR000524-1"/>
    </source>
</evidence>
<dbReference type="InterPro" id="IPR000192">
    <property type="entry name" value="Aminotrans_V_dom"/>
</dbReference>
<dbReference type="AlphaFoldDB" id="A0A1M6D0F7"/>
<evidence type="ECO:0000256" key="1">
    <source>
        <dbReference type="ARBA" id="ARBA00001933"/>
    </source>
</evidence>
<keyword evidence="3 11" id="KW-0032">Aminotransferase</keyword>
<dbReference type="SUPFAM" id="SSF53383">
    <property type="entry name" value="PLP-dependent transferases"/>
    <property type="match status" value="1"/>
</dbReference>
<evidence type="ECO:0000259" key="10">
    <source>
        <dbReference type="Pfam" id="PF00266"/>
    </source>
</evidence>
<dbReference type="InterPro" id="IPR015421">
    <property type="entry name" value="PyrdxlP-dep_Trfase_major"/>
</dbReference>
<dbReference type="FunFam" id="3.40.640.10:FF:000027">
    <property type="entry name" value="Serine--pyruvate aminotransferase, mitochondrial"/>
    <property type="match status" value="1"/>
</dbReference>
<reference evidence="12" key="1">
    <citation type="submission" date="2016-11" db="EMBL/GenBank/DDBJ databases">
        <authorList>
            <person name="Varghese N."/>
            <person name="Submissions S."/>
        </authorList>
    </citation>
    <scope>NUCLEOTIDE SEQUENCE [LARGE SCALE GENOMIC DNA]</scope>
    <source>
        <strain evidence="12">DSM 22623</strain>
    </source>
</reference>
<evidence type="ECO:0000256" key="7">
    <source>
        <dbReference type="PIRSR" id="PIRSR000524-50"/>
    </source>
</evidence>
<sequence>MYNELNTSTRILMGPGPSDAHPRVLKAMSTPLIGHLDPEFVTIMDEVKTMVQDTFITKNHLTFVVSAPGSAGMETCLVNLLEPGDDAIICINGVFGGRMADIAERCGANVYKIEKEWGTVVTPEDVKKALEKCPKPKLLALVHAETSTGALQPLKEISDLVHNAGGLLMVDAVTSYCGVELKVDEWGVDAIYTGTQKCLSAPPGLSPVSFSDRAVKALENRKTKVQSWFLDLSLVKNYWGGAKRAYHHTAPVSSVYALRESLRIVLEEGLENRWKRHQEVHQVLKSKLEALGFKYLVEEPYRLPNLNSVFLPEGNDEGLIRSKLLNEYNIEVGGGLGAFAGKIWRVGIMGESCTLNHVNMLVSALEDMKEFKKG</sequence>
<dbReference type="EMBL" id="FQYP01000002">
    <property type="protein sequence ID" value="SHI66795.1"/>
    <property type="molecule type" value="Genomic_DNA"/>
</dbReference>
<keyword evidence="5 7" id="KW-0663">Pyridoxal phosphate</keyword>
<dbReference type="InterPro" id="IPR015422">
    <property type="entry name" value="PyrdxlP-dep_Trfase_small"/>
</dbReference>
<dbReference type="GO" id="GO:0019265">
    <property type="term" value="P:glycine biosynthetic process, by transamination of glyoxylate"/>
    <property type="evidence" value="ECO:0007669"/>
    <property type="project" value="TreeGrafter"/>
</dbReference>
<dbReference type="RefSeq" id="WP_073315119.1">
    <property type="nucleotide sequence ID" value="NZ_FQYP01000002.1"/>
</dbReference>
<dbReference type="Pfam" id="PF00266">
    <property type="entry name" value="Aminotran_5"/>
    <property type="match status" value="1"/>
</dbReference>
<organism evidence="11 12">
    <name type="scientific">Aquimarina spongiae</name>
    <dbReference type="NCBI Taxonomy" id="570521"/>
    <lineage>
        <taxon>Bacteria</taxon>
        <taxon>Pseudomonadati</taxon>
        <taxon>Bacteroidota</taxon>
        <taxon>Flavobacteriia</taxon>
        <taxon>Flavobacteriales</taxon>
        <taxon>Flavobacteriaceae</taxon>
        <taxon>Aquimarina</taxon>
    </lineage>
</organism>
<dbReference type="GO" id="GO:0008453">
    <property type="term" value="F:alanine-glyoxylate transaminase activity"/>
    <property type="evidence" value="ECO:0007669"/>
    <property type="project" value="TreeGrafter"/>
</dbReference>
<evidence type="ECO:0000256" key="3">
    <source>
        <dbReference type="ARBA" id="ARBA00022576"/>
    </source>
</evidence>